<keyword evidence="2" id="KW-1185">Reference proteome</keyword>
<comment type="caution">
    <text evidence="1">The sequence shown here is derived from an EMBL/GenBank/DDBJ whole genome shotgun (WGS) entry which is preliminary data.</text>
</comment>
<evidence type="ECO:0000313" key="1">
    <source>
        <dbReference type="EMBL" id="MET7015645.1"/>
    </source>
</evidence>
<organism evidence="1 2">
    <name type="scientific">Uliginosibacterium flavum</name>
    <dbReference type="NCBI Taxonomy" id="1396831"/>
    <lineage>
        <taxon>Bacteria</taxon>
        <taxon>Pseudomonadati</taxon>
        <taxon>Pseudomonadota</taxon>
        <taxon>Betaproteobacteria</taxon>
        <taxon>Rhodocyclales</taxon>
        <taxon>Zoogloeaceae</taxon>
        <taxon>Uliginosibacterium</taxon>
    </lineage>
</organism>
<dbReference type="Proteomes" id="UP001549691">
    <property type="component" value="Unassembled WGS sequence"/>
</dbReference>
<sequence>MTDSRQNIALIDKRPFFEKALSYGVKKALISPEVWQAIIADGAKGSVQVAEYFGGSHLHADLDNARKRIVHLVSLYLENACGDDLSKAAESLRDNSFLSHSRGGNEMLKKLHEMPEEPFFGGISGQALKDFQDERTLKKPLSLSAYRKELQRRQDNISAMAAARWFAQDMGLPMAELDLASADSVIRTAILARLAQQEECLTRQLFAQIVDALREASPAGGKLAFPAKLFEDVPAEHRVIANRVKREIEKHDAPLILDAKLALDAALNALESSYFLLEGGLEDVDQLDGFISKEWRQLTKGKEDLDSRQTLFICLAAGVKPKTSLSEREARALIKKVQADGFDERVVPTLITASAPFEIKESLLSMWEEELFPEAQKYLLDASERGGRDALRFLMENCNITKSPAAKKK</sequence>
<gene>
    <name evidence="1" type="ORF">ABXR19_15755</name>
</gene>
<proteinExistence type="predicted"/>
<dbReference type="RefSeq" id="WP_354602104.1">
    <property type="nucleotide sequence ID" value="NZ_JBEWZI010000020.1"/>
</dbReference>
<accession>A0ABV2TQ42</accession>
<evidence type="ECO:0000313" key="2">
    <source>
        <dbReference type="Proteomes" id="UP001549691"/>
    </source>
</evidence>
<dbReference type="EMBL" id="JBEWZI010000020">
    <property type="protein sequence ID" value="MET7015645.1"/>
    <property type="molecule type" value="Genomic_DNA"/>
</dbReference>
<protein>
    <submittedName>
        <fullName evidence="1">Uncharacterized protein</fullName>
    </submittedName>
</protein>
<name>A0ABV2TQ42_9RHOO</name>
<reference evidence="1 2" key="1">
    <citation type="submission" date="2024-07" db="EMBL/GenBank/DDBJ databases">
        <title>Uliginosibacterium flavum JJ3220;KACC:17644.</title>
        <authorList>
            <person name="Kim M.K."/>
        </authorList>
    </citation>
    <scope>NUCLEOTIDE SEQUENCE [LARGE SCALE GENOMIC DNA]</scope>
    <source>
        <strain evidence="1 2">KACC:17644</strain>
    </source>
</reference>